<comment type="caution">
    <text evidence="1">The sequence shown here is derived from an EMBL/GenBank/DDBJ whole genome shotgun (WGS) entry which is preliminary data.</text>
</comment>
<proteinExistence type="predicted"/>
<reference evidence="1 2" key="1">
    <citation type="submission" date="2024-05" db="EMBL/GenBank/DDBJ databases">
        <title>Genome sequencing and assembly of Indian major carp, Cirrhinus mrigala (Hamilton, 1822).</title>
        <authorList>
            <person name="Mohindra V."/>
            <person name="Chowdhury L.M."/>
            <person name="Lal K."/>
            <person name="Jena J.K."/>
        </authorList>
    </citation>
    <scope>NUCLEOTIDE SEQUENCE [LARGE SCALE GENOMIC DNA]</scope>
    <source>
        <strain evidence="1">CM1030</strain>
        <tissue evidence="1">Blood</tissue>
    </source>
</reference>
<sequence length="52" mass="5173">KKAEARLTGGGPPPPPLTPSEELALSLNKGQPVFAGIPGGTSSHTACTTSNM</sequence>
<dbReference type="Proteomes" id="UP001529510">
    <property type="component" value="Unassembled WGS sequence"/>
</dbReference>
<feature type="non-terminal residue" evidence="1">
    <location>
        <position position="52"/>
    </location>
</feature>
<organism evidence="1 2">
    <name type="scientific">Cirrhinus mrigala</name>
    <name type="common">Mrigala</name>
    <dbReference type="NCBI Taxonomy" id="683832"/>
    <lineage>
        <taxon>Eukaryota</taxon>
        <taxon>Metazoa</taxon>
        <taxon>Chordata</taxon>
        <taxon>Craniata</taxon>
        <taxon>Vertebrata</taxon>
        <taxon>Euteleostomi</taxon>
        <taxon>Actinopterygii</taxon>
        <taxon>Neopterygii</taxon>
        <taxon>Teleostei</taxon>
        <taxon>Ostariophysi</taxon>
        <taxon>Cypriniformes</taxon>
        <taxon>Cyprinidae</taxon>
        <taxon>Labeoninae</taxon>
        <taxon>Labeonini</taxon>
        <taxon>Cirrhinus</taxon>
    </lineage>
</organism>
<accession>A0ABD0RIM3</accession>
<protein>
    <submittedName>
        <fullName evidence="1">Uncharacterized protein</fullName>
    </submittedName>
</protein>
<evidence type="ECO:0000313" key="1">
    <source>
        <dbReference type="EMBL" id="KAL0198374.1"/>
    </source>
</evidence>
<keyword evidence="2" id="KW-1185">Reference proteome</keyword>
<dbReference type="AlphaFoldDB" id="A0ABD0RIM3"/>
<feature type="non-terminal residue" evidence="1">
    <location>
        <position position="1"/>
    </location>
</feature>
<name>A0ABD0RIM3_CIRMR</name>
<evidence type="ECO:0000313" key="2">
    <source>
        <dbReference type="Proteomes" id="UP001529510"/>
    </source>
</evidence>
<dbReference type="EMBL" id="JAMKFB020000003">
    <property type="protein sequence ID" value="KAL0198374.1"/>
    <property type="molecule type" value="Genomic_DNA"/>
</dbReference>
<gene>
    <name evidence="1" type="ORF">M9458_006914</name>
</gene>